<evidence type="ECO:0000259" key="9">
    <source>
        <dbReference type="PROSITE" id="PS50878"/>
    </source>
</evidence>
<dbReference type="Pfam" id="PF00078">
    <property type="entry name" value="RVT_1"/>
    <property type="match status" value="1"/>
</dbReference>
<dbReference type="Pfam" id="PF17917">
    <property type="entry name" value="RT_RNaseH"/>
    <property type="match status" value="1"/>
</dbReference>
<dbReference type="GO" id="GO:0008270">
    <property type="term" value="F:zinc ion binding"/>
    <property type="evidence" value="ECO:0007669"/>
    <property type="project" value="InterPro"/>
</dbReference>
<evidence type="ECO:0000256" key="5">
    <source>
        <dbReference type="ARBA" id="ARBA00022759"/>
    </source>
</evidence>
<reference evidence="11 12" key="1">
    <citation type="submission" date="2023-01" db="EMBL/GenBank/DDBJ databases">
        <authorList>
            <person name="Whitehead M."/>
        </authorList>
    </citation>
    <scope>NUCLEOTIDE SEQUENCE [LARGE SCALE GENOMIC DNA]</scope>
</reference>
<dbReference type="GO" id="GO:0003676">
    <property type="term" value="F:nucleic acid binding"/>
    <property type="evidence" value="ECO:0007669"/>
    <property type="project" value="InterPro"/>
</dbReference>
<sequence>MEFNKPNPLIMSGNLAENFRTFRQSVQIYFDATESHLKRPATQVAIILNLLGPEALKIYNTLKPKENTVIEVLRALEEYCIPRRNQTMELYKFFTRKQLEGENFDKFYSDLRDQAKSCELGDCEDKLVKSQIILGVADRDLQAQLLRDDLSLEKVVRHCKAKEQMEINRKLVQDEVKLVYNVEDGQKKHQVTKGRHFEQRTTQTGSGKGWSNKTQSNQYSSSDRVSSKNNCNKPNVKGVNYINDCNRCGKSHKVRECPAYKKNCSNCGLLNHFRNKCRSGKSKLENQVDNLEMEFSIDSLEVKIMNTELAYGEIKKSWIDHIRMNGVEQKIKLDTGAELNVMSYKLFKQFNGLNLNKSNVIIKSFGGYTTNSKGNTLFELEHKGKKIKRVFEVVDYDGLPLLSFEACLSLNYKLSEVNELNILNKQSEKEKFIQKNKEIFEGIGKFPDRIKIKLKNNPNPVCNPPRRVPIKIFDKLREQLNLMVKLELIEPCSEPSEWQSNLVVVEKPDGTLRICLDPKDINANILREMYQIPTLEEIRPALANKKFYSLLDLKDGFYHCELDEVSSNICTFSSPFGSYKFKRLPFGLSVAPEIFQKLMVKYFGEIAGVQIYFDDILICSDSKSEHDLILEKVTENARKFNVKFNAKKFQYCVSEVKFLGFIFNEFGVTPDPDRIRVIQELNEPTNKKELQSFLGMINYLRSFLPNLSEIVTPFRELLKKNALWNWNKQCHLTFIKLKEFLCKIPTLKNFDSKSGLEIQCDASEKAIGCCISQMKSPIHFASRCLSETEVAYAQIEKEMLAISFACTKFHSLIYGQKIKIYTDHQPLVSIMKKDIHKIPNNRLKRLRLKLLIYEIELQYLPGRYMYIADLLSRNFIKRSSIGEESLTDVIHTVCDIELAYKNSKEQEFIQKTQDDEVLGKVLVYCKSGWPRTIIEDGELKHYSKLKNEIISSEGLLYYQSRLLIPKTLRKYIIHKLHETHLGITKTKARARQLFYFPGINTQIENYILSCAVCLKFSRSKIKEPMLSHTIPDIPFYKIAIDIAEFGGKSYLVIVDYYSRWIEILKLFNKTSDAVIEVLKQLFGRLGIPRQLIADNMPFGSFKFREFSNKWNFQIITSSPHYAQSNGLAERGVSIAKDMLKKSHHTGMDIDFYLLAYRNTPISGLQYSPAQLLQSRELRSTMLVDKSKFKPKVVSCHDKILQNKEKQKYFYDRTAKKGVETFVEGQLVYVQDKFNKTWSEGEILEKLKEPRSYKIKTKNGNTVRRNVQWLKKRTQNGYNDVGENENDTETVNNETENENNENDTETVNNETENDTETVNNETENDTETVNNETENDTETVNNETENENNENDTETVNNGIEKENESTNDGIKRTKRGRVIKTPKRYL</sequence>
<dbReference type="InterPro" id="IPR050951">
    <property type="entry name" value="Retrovirus_Pol_polyprotein"/>
</dbReference>
<evidence type="ECO:0000313" key="11">
    <source>
        <dbReference type="EMBL" id="CAI6367353.1"/>
    </source>
</evidence>
<evidence type="ECO:0000256" key="2">
    <source>
        <dbReference type="ARBA" id="ARBA00022679"/>
    </source>
</evidence>
<dbReference type="GO" id="GO:0016787">
    <property type="term" value="F:hydrolase activity"/>
    <property type="evidence" value="ECO:0007669"/>
    <property type="project" value="UniProtKB-KW"/>
</dbReference>
<dbReference type="Gene3D" id="3.10.10.10">
    <property type="entry name" value="HIV Type 1 Reverse Transcriptase, subunit A, domain 1"/>
    <property type="match status" value="1"/>
</dbReference>
<dbReference type="Gene3D" id="3.30.420.10">
    <property type="entry name" value="Ribonuclease H-like superfamily/Ribonuclease H"/>
    <property type="match status" value="1"/>
</dbReference>
<feature type="domain" description="Integrase catalytic" evidence="10">
    <location>
        <begin position="1030"/>
        <end position="1141"/>
    </location>
</feature>
<dbReference type="InterPro" id="IPR001878">
    <property type="entry name" value="Znf_CCHC"/>
</dbReference>
<keyword evidence="5" id="KW-0255">Endonuclease</keyword>
<keyword evidence="3" id="KW-0548">Nucleotidyltransferase</keyword>
<dbReference type="Proteomes" id="UP001160148">
    <property type="component" value="Unassembled WGS sequence"/>
</dbReference>
<dbReference type="PANTHER" id="PTHR37984">
    <property type="entry name" value="PROTEIN CBG26694"/>
    <property type="match status" value="1"/>
</dbReference>
<dbReference type="InterPro" id="IPR021109">
    <property type="entry name" value="Peptidase_aspartic_dom_sf"/>
</dbReference>
<feature type="region of interest" description="Disordered" evidence="8">
    <location>
        <begin position="187"/>
        <end position="230"/>
    </location>
</feature>
<keyword evidence="7" id="KW-0695">RNA-directed DNA polymerase</keyword>
<feature type="domain" description="Reverse transcriptase" evidence="9">
    <location>
        <begin position="486"/>
        <end position="663"/>
    </location>
</feature>
<dbReference type="InterPro" id="IPR041588">
    <property type="entry name" value="Integrase_H2C2"/>
</dbReference>
<dbReference type="EMBL" id="CARXXK010000004">
    <property type="protein sequence ID" value="CAI6367353.1"/>
    <property type="molecule type" value="Genomic_DNA"/>
</dbReference>
<dbReference type="Gene3D" id="1.10.340.70">
    <property type="match status" value="1"/>
</dbReference>
<dbReference type="SUPFAM" id="SSF56672">
    <property type="entry name" value="DNA/RNA polymerases"/>
    <property type="match status" value="1"/>
</dbReference>
<dbReference type="Pfam" id="PF17921">
    <property type="entry name" value="Integrase_H2C2"/>
    <property type="match status" value="1"/>
</dbReference>
<feature type="compositionally biased region" description="Acidic residues" evidence="8">
    <location>
        <begin position="1343"/>
        <end position="1352"/>
    </location>
</feature>
<dbReference type="InterPro" id="IPR036397">
    <property type="entry name" value="RNaseH_sf"/>
</dbReference>
<dbReference type="PROSITE" id="PS50994">
    <property type="entry name" value="INTEGRASE"/>
    <property type="match status" value="1"/>
</dbReference>
<dbReference type="CDD" id="cd09274">
    <property type="entry name" value="RNase_HI_RT_Ty3"/>
    <property type="match status" value="1"/>
</dbReference>
<dbReference type="InterPro" id="IPR000477">
    <property type="entry name" value="RT_dom"/>
</dbReference>
<dbReference type="FunFam" id="3.30.70.270:FF:000026">
    <property type="entry name" value="Transposon Ty3-G Gag-Pol polyprotein"/>
    <property type="match status" value="1"/>
</dbReference>
<dbReference type="GO" id="GO:0003964">
    <property type="term" value="F:RNA-directed DNA polymerase activity"/>
    <property type="evidence" value="ECO:0007669"/>
    <property type="project" value="UniProtKB-KW"/>
</dbReference>
<dbReference type="EC" id="2.7.7.49" evidence="1"/>
<evidence type="ECO:0000256" key="4">
    <source>
        <dbReference type="ARBA" id="ARBA00022722"/>
    </source>
</evidence>
<evidence type="ECO:0000256" key="8">
    <source>
        <dbReference type="SAM" id="MobiDB-lite"/>
    </source>
</evidence>
<dbReference type="InterPro" id="IPR043128">
    <property type="entry name" value="Rev_trsase/Diguanyl_cyclase"/>
</dbReference>
<comment type="caution">
    <text evidence="11">The sequence shown here is derived from an EMBL/GenBank/DDBJ whole genome shotgun (WGS) entry which is preliminary data.</text>
</comment>
<feature type="compositionally biased region" description="Acidic residues" evidence="8">
    <location>
        <begin position="1294"/>
        <end position="1303"/>
    </location>
</feature>
<name>A0AAV0XHL1_9HEMI</name>
<dbReference type="SUPFAM" id="SSF53098">
    <property type="entry name" value="Ribonuclease H-like"/>
    <property type="match status" value="1"/>
</dbReference>
<keyword evidence="4" id="KW-0540">Nuclease</keyword>
<evidence type="ECO:0000256" key="1">
    <source>
        <dbReference type="ARBA" id="ARBA00012493"/>
    </source>
</evidence>
<dbReference type="FunFam" id="1.10.340.70:FF:000004">
    <property type="entry name" value="Retrovirus-related Pol polyprotein from transposon 297-like Protein"/>
    <property type="match status" value="1"/>
</dbReference>
<dbReference type="FunFam" id="3.30.420.10:FF:000063">
    <property type="entry name" value="Retrovirus-related Pol polyprotein from transposon 297-like Protein"/>
    <property type="match status" value="1"/>
</dbReference>
<dbReference type="SUPFAM" id="SSF50630">
    <property type="entry name" value="Acid proteases"/>
    <property type="match status" value="1"/>
</dbReference>
<proteinExistence type="predicted"/>
<feature type="compositionally biased region" description="Basic residues" evidence="8">
    <location>
        <begin position="1372"/>
        <end position="1386"/>
    </location>
</feature>
<dbReference type="Pfam" id="PF00665">
    <property type="entry name" value="rve"/>
    <property type="match status" value="1"/>
</dbReference>
<dbReference type="InterPro" id="IPR043502">
    <property type="entry name" value="DNA/RNA_pol_sf"/>
</dbReference>
<dbReference type="Gene3D" id="2.40.70.10">
    <property type="entry name" value="Acid Proteases"/>
    <property type="match status" value="1"/>
</dbReference>
<dbReference type="SMART" id="SM00343">
    <property type="entry name" value="ZnF_C2HC"/>
    <property type="match status" value="2"/>
</dbReference>
<dbReference type="InterPro" id="IPR041373">
    <property type="entry name" value="RT_RNaseH"/>
</dbReference>
<keyword evidence="2" id="KW-0808">Transferase</keyword>
<dbReference type="Gene3D" id="3.30.70.270">
    <property type="match status" value="2"/>
</dbReference>
<evidence type="ECO:0000313" key="12">
    <source>
        <dbReference type="Proteomes" id="UP001160148"/>
    </source>
</evidence>
<feature type="region of interest" description="Disordered" evidence="8">
    <location>
        <begin position="1268"/>
        <end position="1386"/>
    </location>
</feature>
<dbReference type="PROSITE" id="PS50878">
    <property type="entry name" value="RT_POL"/>
    <property type="match status" value="1"/>
</dbReference>
<dbReference type="GO" id="GO:0004519">
    <property type="term" value="F:endonuclease activity"/>
    <property type="evidence" value="ECO:0007669"/>
    <property type="project" value="UniProtKB-KW"/>
</dbReference>
<evidence type="ECO:0000256" key="7">
    <source>
        <dbReference type="ARBA" id="ARBA00022918"/>
    </source>
</evidence>
<keyword evidence="12" id="KW-1185">Reference proteome</keyword>
<evidence type="ECO:0000259" key="10">
    <source>
        <dbReference type="PROSITE" id="PS50994"/>
    </source>
</evidence>
<evidence type="ECO:0000256" key="6">
    <source>
        <dbReference type="ARBA" id="ARBA00022801"/>
    </source>
</evidence>
<dbReference type="GO" id="GO:0015074">
    <property type="term" value="P:DNA integration"/>
    <property type="evidence" value="ECO:0007669"/>
    <property type="project" value="InterPro"/>
</dbReference>
<dbReference type="CDD" id="cd01647">
    <property type="entry name" value="RT_LTR"/>
    <property type="match status" value="1"/>
</dbReference>
<gene>
    <name evidence="11" type="ORF">MEUPH1_LOCUS21840</name>
</gene>
<keyword evidence="6" id="KW-0378">Hydrolase</keyword>
<accession>A0AAV0XHL1</accession>
<dbReference type="GO" id="GO:0042575">
    <property type="term" value="C:DNA polymerase complex"/>
    <property type="evidence" value="ECO:0007669"/>
    <property type="project" value="UniProtKB-ARBA"/>
</dbReference>
<dbReference type="InterPro" id="IPR001584">
    <property type="entry name" value="Integrase_cat-core"/>
</dbReference>
<dbReference type="PANTHER" id="PTHR37984:SF7">
    <property type="entry name" value="INTEGRASE CATALYTIC DOMAIN-CONTAINING PROTEIN"/>
    <property type="match status" value="1"/>
</dbReference>
<dbReference type="InterPro" id="IPR012337">
    <property type="entry name" value="RNaseH-like_sf"/>
</dbReference>
<feature type="compositionally biased region" description="Low complexity" evidence="8">
    <location>
        <begin position="1304"/>
        <end position="1342"/>
    </location>
</feature>
<protein>
    <recommendedName>
        <fullName evidence="1">RNA-directed DNA polymerase</fullName>
        <ecNumber evidence="1">2.7.7.49</ecNumber>
    </recommendedName>
</protein>
<feature type="compositionally biased region" description="Polar residues" evidence="8">
    <location>
        <begin position="200"/>
        <end position="230"/>
    </location>
</feature>
<organism evidence="11 12">
    <name type="scientific">Macrosiphum euphorbiae</name>
    <name type="common">potato aphid</name>
    <dbReference type="NCBI Taxonomy" id="13131"/>
    <lineage>
        <taxon>Eukaryota</taxon>
        <taxon>Metazoa</taxon>
        <taxon>Ecdysozoa</taxon>
        <taxon>Arthropoda</taxon>
        <taxon>Hexapoda</taxon>
        <taxon>Insecta</taxon>
        <taxon>Pterygota</taxon>
        <taxon>Neoptera</taxon>
        <taxon>Paraneoptera</taxon>
        <taxon>Hemiptera</taxon>
        <taxon>Sternorrhyncha</taxon>
        <taxon>Aphidomorpha</taxon>
        <taxon>Aphidoidea</taxon>
        <taxon>Aphididae</taxon>
        <taxon>Macrosiphini</taxon>
        <taxon>Macrosiphum</taxon>
    </lineage>
</organism>
<evidence type="ECO:0000256" key="3">
    <source>
        <dbReference type="ARBA" id="ARBA00022695"/>
    </source>
</evidence>